<organism evidence="1 2">
    <name type="scientific">Lactuca virosa</name>
    <dbReference type="NCBI Taxonomy" id="75947"/>
    <lineage>
        <taxon>Eukaryota</taxon>
        <taxon>Viridiplantae</taxon>
        <taxon>Streptophyta</taxon>
        <taxon>Embryophyta</taxon>
        <taxon>Tracheophyta</taxon>
        <taxon>Spermatophyta</taxon>
        <taxon>Magnoliopsida</taxon>
        <taxon>eudicotyledons</taxon>
        <taxon>Gunneridae</taxon>
        <taxon>Pentapetalae</taxon>
        <taxon>asterids</taxon>
        <taxon>campanulids</taxon>
        <taxon>Asterales</taxon>
        <taxon>Asteraceae</taxon>
        <taxon>Cichorioideae</taxon>
        <taxon>Cichorieae</taxon>
        <taxon>Lactucinae</taxon>
        <taxon>Lactuca</taxon>
    </lineage>
</organism>
<gene>
    <name evidence="1" type="ORF">LVIROSA_LOCUS5709</name>
</gene>
<accession>A0AAU9MB70</accession>
<dbReference type="EMBL" id="CAKMRJ010000113">
    <property type="protein sequence ID" value="CAH1418093.1"/>
    <property type="molecule type" value="Genomic_DNA"/>
</dbReference>
<sequence>MHSSTTNQNPFIKHIYYTTLIRVKSHSASRQHSTLLSSLPVCPKSTAATPTIGSSAPASPVYRRRSIVSGQSSPVHTLPSTHLCSPLEVKHSQRKSKFRRLSLPARNFLIFFHDFLPLQGLHTDKYVCLSRHFMNQKRYRGMVESSKKKVEEYLFLKYDGWPEKRCIEEIRPSEVM</sequence>
<dbReference type="Proteomes" id="UP001157418">
    <property type="component" value="Unassembled WGS sequence"/>
</dbReference>
<keyword evidence="2" id="KW-1185">Reference proteome</keyword>
<protein>
    <submittedName>
        <fullName evidence="1">Uncharacterized protein</fullName>
    </submittedName>
</protein>
<dbReference type="AlphaFoldDB" id="A0AAU9MB70"/>
<reference evidence="1 2" key="1">
    <citation type="submission" date="2022-01" db="EMBL/GenBank/DDBJ databases">
        <authorList>
            <person name="Xiong W."/>
            <person name="Schranz E."/>
        </authorList>
    </citation>
    <scope>NUCLEOTIDE SEQUENCE [LARGE SCALE GENOMIC DNA]</scope>
</reference>
<name>A0AAU9MB70_9ASTR</name>
<evidence type="ECO:0000313" key="2">
    <source>
        <dbReference type="Proteomes" id="UP001157418"/>
    </source>
</evidence>
<comment type="caution">
    <text evidence="1">The sequence shown here is derived from an EMBL/GenBank/DDBJ whole genome shotgun (WGS) entry which is preliminary data.</text>
</comment>
<evidence type="ECO:0000313" key="1">
    <source>
        <dbReference type="EMBL" id="CAH1418093.1"/>
    </source>
</evidence>
<proteinExistence type="predicted"/>